<evidence type="ECO:0000313" key="2">
    <source>
        <dbReference type="Proteomes" id="UP000821865"/>
    </source>
</evidence>
<name>A0ACB8CQN8_DERSI</name>
<dbReference type="EMBL" id="CM023474">
    <property type="protein sequence ID" value="KAH7949378.1"/>
    <property type="molecule type" value="Genomic_DNA"/>
</dbReference>
<protein>
    <submittedName>
        <fullName evidence="1">Uncharacterized protein</fullName>
    </submittedName>
</protein>
<accession>A0ACB8CQN8</accession>
<comment type="caution">
    <text evidence="1">The sequence shown here is derived from an EMBL/GenBank/DDBJ whole genome shotgun (WGS) entry which is preliminary data.</text>
</comment>
<gene>
    <name evidence="1" type="ORF">HPB49_008743</name>
</gene>
<dbReference type="Proteomes" id="UP000821865">
    <property type="component" value="Chromosome 5"/>
</dbReference>
<proteinExistence type="predicted"/>
<reference evidence="1" key="1">
    <citation type="submission" date="2020-05" db="EMBL/GenBank/DDBJ databases">
        <title>Large-scale comparative analyses of tick genomes elucidate their genetic diversity and vector capacities.</title>
        <authorList>
            <person name="Jia N."/>
            <person name="Wang J."/>
            <person name="Shi W."/>
            <person name="Du L."/>
            <person name="Sun Y."/>
            <person name="Zhan W."/>
            <person name="Jiang J."/>
            <person name="Wang Q."/>
            <person name="Zhang B."/>
            <person name="Ji P."/>
            <person name="Sakyi L.B."/>
            <person name="Cui X."/>
            <person name="Yuan T."/>
            <person name="Jiang B."/>
            <person name="Yang W."/>
            <person name="Lam T.T.-Y."/>
            <person name="Chang Q."/>
            <person name="Ding S."/>
            <person name="Wang X."/>
            <person name="Zhu J."/>
            <person name="Ruan X."/>
            <person name="Zhao L."/>
            <person name="Wei J."/>
            <person name="Que T."/>
            <person name="Du C."/>
            <person name="Cheng J."/>
            <person name="Dai P."/>
            <person name="Han X."/>
            <person name="Huang E."/>
            <person name="Gao Y."/>
            <person name="Liu J."/>
            <person name="Shao H."/>
            <person name="Ye R."/>
            <person name="Li L."/>
            <person name="Wei W."/>
            <person name="Wang X."/>
            <person name="Wang C."/>
            <person name="Yang T."/>
            <person name="Huo Q."/>
            <person name="Li W."/>
            <person name="Guo W."/>
            <person name="Chen H."/>
            <person name="Zhou L."/>
            <person name="Ni X."/>
            <person name="Tian J."/>
            <person name="Zhou Y."/>
            <person name="Sheng Y."/>
            <person name="Liu T."/>
            <person name="Pan Y."/>
            <person name="Xia L."/>
            <person name="Li J."/>
            <person name="Zhao F."/>
            <person name="Cao W."/>
        </authorList>
    </citation>
    <scope>NUCLEOTIDE SEQUENCE</scope>
    <source>
        <strain evidence="1">Dsil-2018</strain>
    </source>
</reference>
<organism evidence="1 2">
    <name type="scientific">Dermacentor silvarum</name>
    <name type="common">Tick</name>
    <dbReference type="NCBI Taxonomy" id="543639"/>
    <lineage>
        <taxon>Eukaryota</taxon>
        <taxon>Metazoa</taxon>
        <taxon>Ecdysozoa</taxon>
        <taxon>Arthropoda</taxon>
        <taxon>Chelicerata</taxon>
        <taxon>Arachnida</taxon>
        <taxon>Acari</taxon>
        <taxon>Parasitiformes</taxon>
        <taxon>Ixodida</taxon>
        <taxon>Ixodoidea</taxon>
        <taxon>Ixodidae</taxon>
        <taxon>Rhipicephalinae</taxon>
        <taxon>Dermacentor</taxon>
    </lineage>
</organism>
<evidence type="ECO:0000313" key="1">
    <source>
        <dbReference type="EMBL" id="KAH7949378.1"/>
    </source>
</evidence>
<sequence>MGGKDDAKEIKDLSKQLEAFKRDMRTELRELKESVKYCADTCDEVSELKKEFLSLKDEIKQLLKENSTLKDENEKLTQKIEELEQYQRMNNLEIKGIPKTEKTDDVMKMVEKVGEALEESIQESDIDTCHWVPTPKPDVHNIVVRFVHRRKRDELLAKARKKWLTCKDLGLESKNSVYVNEHLTQKNKKLLAAARKKKSEVNWHFVWTSKGRVLARKNETSRVIRIASQNDLEKMTSEGE</sequence>
<keyword evidence="2" id="KW-1185">Reference proteome</keyword>